<proteinExistence type="predicted"/>
<protein>
    <submittedName>
        <fullName evidence="1">Uncharacterized protein</fullName>
    </submittedName>
</protein>
<keyword evidence="2" id="KW-1185">Reference proteome</keyword>
<sequence length="131" mass="13830">MDREPLASLRHPACRPGTSLHAWAPDLLFGLLGAVVDVPARCQRQRSCHVLSMRDRVLIPRSGADCPGASAGAHLHQLRGSPPPSSAGQTPSSLLPVIRSAGAAAGSQDPRIPDPDRHESVWPGGRGRNDD</sequence>
<dbReference type="EMBL" id="JBGNUJ010000006">
    <property type="protein sequence ID" value="KAL3959119.1"/>
    <property type="molecule type" value="Genomic_DNA"/>
</dbReference>
<organism evidence="1 2">
    <name type="scientific">Purpureocillium lilacinum</name>
    <name type="common">Paecilomyces lilacinus</name>
    <dbReference type="NCBI Taxonomy" id="33203"/>
    <lineage>
        <taxon>Eukaryota</taxon>
        <taxon>Fungi</taxon>
        <taxon>Dikarya</taxon>
        <taxon>Ascomycota</taxon>
        <taxon>Pezizomycotina</taxon>
        <taxon>Sordariomycetes</taxon>
        <taxon>Hypocreomycetidae</taxon>
        <taxon>Hypocreales</taxon>
        <taxon>Ophiocordycipitaceae</taxon>
        <taxon>Purpureocillium</taxon>
    </lineage>
</organism>
<name>A0ACC4DS13_PURLI</name>
<gene>
    <name evidence="1" type="ORF">ACCO45_007281</name>
</gene>
<evidence type="ECO:0000313" key="2">
    <source>
        <dbReference type="Proteomes" id="UP001638806"/>
    </source>
</evidence>
<reference evidence="1" key="1">
    <citation type="submission" date="2024-12" db="EMBL/GenBank/DDBJ databases">
        <title>Comparative genomics and development of molecular markers within Purpureocillium lilacinum and among Purpureocillium species.</title>
        <authorList>
            <person name="Yeh Z.-Y."/>
            <person name="Ni N.-T."/>
            <person name="Lo P.-H."/>
            <person name="Mushyakhwo K."/>
            <person name="Lin C.-F."/>
            <person name="Nai Y.-S."/>
        </authorList>
    </citation>
    <scope>NUCLEOTIDE SEQUENCE</scope>
    <source>
        <strain evidence="1">NCHU-NPUST-175</strain>
    </source>
</reference>
<dbReference type="Proteomes" id="UP001638806">
    <property type="component" value="Unassembled WGS sequence"/>
</dbReference>
<accession>A0ACC4DS13</accession>
<comment type="caution">
    <text evidence="1">The sequence shown here is derived from an EMBL/GenBank/DDBJ whole genome shotgun (WGS) entry which is preliminary data.</text>
</comment>
<evidence type="ECO:0000313" key="1">
    <source>
        <dbReference type="EMBL" id="KAL3959119.1"/>
    </source>
</evidence>